<proteinExistence type="predicted"/>
<dbReference type="Pfam" id="PF14686">
    <property type="entry name" value="fn3_3"/>
    <property type="match status" value="1"/>
</dbReference>
<dbReference type="InterPro" id="IPR013783">
    <property type="entry name" value="Ig-like_fold"/>
</dbReference>
<dbReference type="Gene3D" id="2.60.40.1120">
    <property type="entry name" value="Carboxypeptidase-like, regulatory domain"/>
    <property type="match status" value="1"/>
</dbReference>
<dbReference type="InterPro" id="IPR008969">
    <property type="entry name" value="CarboxyPept-like_regulatory"/>
</dbReference>
<organism evidence="2 3">
    <name type="scientific">Candidatus Magnetominusculus xianensis</name>
    <dbReference type="NCBI Taxonomy" id="1748249"/>
    <lineage>
        <taxon>Bacteria</taxon>
        <taxon>Pseudomonadati</taxon>
        <taxon>Nitrospirota</taxon>
        <taxon>Nitrospiria</taxon>
        <taxon>Nitrospirales</taxon>
        <taxon>Nitrospiraceae</taxon>
        <taxon>Candidatus Magnetominusculus</taxon>
    </lineage>
</organism>
<protein>
    <submittedName>
        <fullName evidence="2">Lipoprotein</fullName>
    </submittedName>
</protein>
<comment type="caution">
    <text evidence="2">The sequence shown here is derived from an EMBL/GenBank/DDBJ whole genome shotgun (WGS) entry which is preliminary data.</text>
</comment>
<dbReference type="InterPro" id="IPR029413">
    <property type="entry name" value="RG-lyase_II"/>
</dbReference>
<reference evidence="2 3" key="1">
    <citation type="submission" date="2015-11" db="EMBL/GenBank/DDBJ databases">
        <authorList>
            <person name="Lin W."/>
        </authorList>
    </citation>
    <scope>NUCLEOTIDE SEQUENCE [LARGE SCALE GENOMIC DNA]</scope>
    <source>
        <strain evidence="2 3">HCH-1</strain>
    </source>
</reference>
<keyword evidence="2" id="KW-0449">Lipoprotein</keyword>
<dbReference type="InterPro" id="IPR011467">
    <property type="entry name" value="DUF1573"/>
</dbReference>
<feature type="domain" description="Rhamnogalacturonan lyase" evidence="1">
    <location>
        <begin position="204"/>
        <end position="249"/>
    </location>
</feature>
<dbReference type="Pfam" id="PF07610">
    <property type="entry name" value="DUF1573"/>
    <property type="match status" value="1"/>
</dbReference>
<dbReference type="EMBL" id="LNQR01000125">
    <property type="protein sequence ID" value="KWT76417.1"/>
    <property type="molecule type" value="Genomic_DNA"/>
</dbReference>
<dbReference type="SUPFAM" id="SSF49464">
    <property type="entry name" value="Carboxypeptidase regulatory domain-like"/>
    <property type="match status" value="1"/>
</dbReference>
<evidence type="ECO:0000313" key="3">
    <source>
        <dbReference type="Proteomes" id="UP000060487"/>
    </source>
</evidence>
<dbReference type="Gene3D" id="2.60.40.10">
    <property type="entry name" value="Immunoglobulins"/>
    <property type="match status" value="1"/>
</dbReference>
<evidence type="ECO:0000313" key="2">
    <source>
        <dbReference type="EMBL" id="KWT76417.1"/>
    </source>
</evidence>
<keyword evidence="3" id="KW-1185">Reference proteome</keyword>
<accession>A0ABR5SB72</accession>
<sequence>MIKRLIQPVVIAVLVVLGVYSASFAYEGGALKGGADVKGVVKYSGTPPKEEPVRIGKDEAVCGKEQKPGAYVVSTDKGVKNAVVWLEGVENGKPLPKQDVGISIKGCKIEPLVNVGFVGGDYVIKNEDTILHTVQLKLGLQYHNSMSSRPLIDGSTILNLALPNKDEVINKPIRRYHKLTKDTGYISVKSNTHDWMRGYVFVFDQPYAVVTDNSGKFELTNVPPGDYILKVWHEGTGTYEQKIKVSAETKPIEIDITVTGKTAGDDAAPSTSGKAQASFNETAFDFGPVKWGQTVVHTFELINTGTEKLIIKNLIPA</sequence>
<dbReference type="Proteomes" id="UP000060487">
    <property type="component" value="Unassembled WGS sequence"/>
</dbReference>
<name>A0ABR5SB72_9BACT</name>
<gene>
    <name evidence="2" type="ORF">ASN18_3156</name>
</gene>
<evidence type="ECO:0000259" key="1">
    <source>
        <dbReference type="Pfam" id="PF14686"/>
    </source>
</evidence>